<dbReference type="PANTHER" id="PTHR24198">
    <property type="entry name" value="ANKYRIN REPEAT AND PROTEIN KINASE DOMAIN-CONTAINING PROTEIN"/>
    <property type="match status" value="1"/>
</dbReference>
<keyword evidence="6" id="KW-1185">Reference proteome</keyword>
<feature type="repeat" description="ANK" evidence="3">
    <location>
        <begin position="271"/>
        <end position="304"/>
    </location>
</feature>
<organism evidence="5 6">
    <name type="scientific">Gadus morhua</name>
    <name type="common">Atlantic cod</name>
    <dbReference type="NCBI Taxonomy" id="8049"/>
    <lineage>
        <taxon>Eukaryota</taxon>
        <taxon>Metazoa</taxon>
        <taxon>Chordata</taxon>
        <taxon>Craniata</taxon>
        <taxon>Vertebrata</taxon>
        <taxon>Euteleostomi</taxon>
        <taxon>Actinopterygii</taxon>
        <taxon>Neopterygii</taxon>
        <taxon>Teleostei</taxon>
        <taxon>Neoteleostei</taxon>
        <taxon>Acanthomorphata</taxon>
        <taxon>Zeiogadaria</taxon>
        <taxon>Gadariae</taxon>
        <taxon>Gadiformes</taxon>
        <taxon>Gadoidei</taxon>
        <taxon>Gadidae</taxon>
        <taxon>Gadus</taxon>
    </lineage>
</organism>
<proteinExistence type="predicted"/>
<evidence type="ECO:0000256" key="2">
    <source>
        <dbReference type="ARBA" id="ARBA00023043"/>
    </source>
</evidence>
<feature type="region of interest" description="Disordered" evidence="4">
    <location>
        <begin position="671"/>
        <end position="690"/>
    </location>
</feature>
<dbReference type="Pfam" id="PF12796">
    <property type="entry name" value="Ank_2"/>
    <property type="match status" value="7"/>
</dbReference>
<feature type="repeat" description="ANK" evidence="3">
    <location>
        <begin position="338"/>
        <end position="370"/>
    </location>
</feature>
<feature type="repeat" description="ANK" evidence="3">
    <location>
        <begin position="590"/>
        <end position="622"/>
    </location>
</feature>
<dbReference type="InterPro" id="IPR036770">
    <property type="entry name" value="Ankyrin_rpt-contain_sf"/>
</dbReference>
<dbReference type="AlphaFoldDB" id="A0A8C5BEB2"/>
<dbReference type="Gene3D" id="1.25.40.20">
    <property type="entry name" value="Ankyrin repeat-containing domain"/>
    <property type="match status" value="8"/>
</dbReference>
<feature type="repeat" description="ANK" evidence="3">
    <location>
        <begin position="624"/>
        <end position="656"/>
    </location>
</feature>
<feature type="repeat" description="ANK" evidence="3">
    <location>
        <begin position="238"/>
        <end position="270"/>
    </location>
</feature>
<keyword evidence="2 3" id="KW-0040">ANK repeat</keyword>
<reference evidence="5" key="1">
    <citation type="submission" date="2025-08" db="UniProtKB">
        <authorList>
            <consortium name="Ensembl"/>
        </authorList>
    </citation>
    <scope>IDENTIFICATION</scope>
</reference>
<evidence type="ECO:0000313" key="5">
    <source>
        <dbReference type="Ensembl" id="ENSGMOP00000044295.1"/>
    </source>
</evidence>
<feature type="repeat" description="ANK" evidence="3">
    <location>
        <begin position="455"/>
        <end position="487"/>
    </location>
</feature>
<feature type="repeat" description="ANK" evidence="3">
    <location>
        <begin position="139"/>
        <end position="171"/>
    </location>
</feature>
<evidence type="ECO:0008006" key="7">
    <source>
        <dbReference type="Google" id="ProtNLM"/>
    </source>
</evidence>
<name>A0A8C5BEB2_GADMO</name>
<feature type="repeat" description="ANK" evidence="3">
    <location>
        <begin position="172"/>
        <end position="204"/>
    </location>
</feature>
<keyword evidence="1" id="KW-0677">Repeat</keyword>
<sequence length="989" mass="105623">MGLLNIVDQSPLVQAIFSRNAEEVKFLLLHQEDVNSLDQDHRSPLHAAAYLGDIQIMDLLISSGGDVNAKDQSWLTPLHRAAASRNKKAVCLLLNHGADADTKDKSWLTPLHVSAANWAIGCADALIPHLTSLDTADKSGRTALLHAAYSGQDEMVDLLLKRGASVGVGDEKERQPIHWAANLGHLEIVKLLVGRGADVMCKDTQGYTPLHAAAGGGQLDVVKYLLTLNVEIDEGNVFGNSALHMACHTGQEAVAIELMNCGANVNQTNHHGYTPLHLAAISTSGTLCLELLVNNAADVNIQSKEGKSPLHMAAIHGRFTRSQILIQNGAEIDCTDMHGNTPLHVAARFGHELLIVTLISNGADVAKQGIDGMLPLHLAALYGFPDCCHKLLTSGQLYKMTPSPTNEPTAPAGFDINTPDSHGRTCLHAAASGGNVDCLNLLLHSGANQSIKDKLGRSPLHYAAANGSSQCTMGQVRGGAEVNEVDLMGCTPLHYAAASHTFSRCLEYLLDNGANPALKNGKGYSAMHFAAAYGNRQHLELLLEMSFNCLGEGESNLPVSPLHLAAYNGHCEALRVLTETLVSLDVRDSQGRTALYLAAQRGFARCVEMLLKHGATCLLKDYRRKWTPLHAAACCGHTQLLGYLIKAAVQADTLDCMLDFSGYTPTHWAAYHGETEQGPPPPPPQAGPNTLHSLTQQLEAYFLNNYLTHGPQSILKHCFFCSGHEECLRILLENKPLTIQEGHSFTPLHCALVNGQCGAAKLLMESGGARMVNTRDPKGRSPLHAAAYSEKVDGLQLVLDQGAEVNAVDGSGRSALMVAADRGQSMAVEMLLQQAKPDLTLLDVNNNTALHLACSKGHEMCALLILGEISDTSLINAANCALQMPLHIAARKGLATVVQVLLSRGAAVMAVDAEGCTPALSCAPNKKVADCLALILSMMKPSPPKEASNFNANLKHCGISMFCGDTGNLNHAYTEKCCSSVGLQHCLTE</sequence>
<feature type="repeat" description="ANK" evidence="3">
    <location>
        <begin position="778"/>
        <end position="810"/>
    </location>
</feature>
<feature type="repeat" description="ANK" evidence="3">
    <location>
        <begin position="40"/>
        <end position="72"/>
    </location>
</feature>
<dbReference type="PROSITE" id="PS50088">
    <property type="entry name" value="ANK_REPEAT"/>
    <property type="match status" value="17"/>
</dbReference>
<dbReference type="PROSITE" id="PS50297">
    <property type="entry name" value="ANK_REP_REGION"/>
    <property type="match status" value="15"/>
</dbReference>
<feature type="repeat" description="ANK" evidence="3">
    <location>
        <begin position="557"/>
        <end position="589"/>
    </location>
</feature>
<dbReference type="Pfam" id="PF00023">
    <property type="entry name" value="Ank"/>
    <property type="match status" value="3"/>
</dbReference>
<dbReference type="Ensembl" id="ENSGMOT00000050204.1">
    <property type="protein sequence ID" value="ENSGMOP00000044295.1"/>
    <property type="gene ID" value="ENSGMOG00000015378.2"/>
</dbReference>
<dbReference type="SMART" id="SM00248">
    <property type="entry name" value="ANK"/>
    <property type="match status" value="25"/>
</dbReference>
<feature type="repeat" description="ANK" evidence="3">
    <location>
        <begin position="205"/>
        <end position="237"/>
    </location>
</feature>
<evidence type="ECO:0000256" key="1">
    <source>
        <dbReference type="ARBA" id="ARBA00022737"/>
    </source>
</evidence>
<dbReference type="PANTHER" id="PTHR24198:SF192">
    <property type="entry name" value="SERINE_THREONINE-PROTEIN PHOSPHATASE 6 REGULATORY ANKYRIN REPEAT SUBUNIT A"/>
    <property type="match status" value="1"/>
</dbReference>
<evidence type="ECO:0000256" key="4">
    <source>
        <dbReference type="SAM" id="MobiDB-lite"/>
    </source>
</evidence>
<feature type="repeat" description="ANK" evidence="3">
    <location>
        <begin position="488"/>
        <end position="521"/>
    </location>
</feature>
<reference evidence="5" key="2">
    <citation type="submission" date="2025-09" db="UniProtKB">
        <authorList>
            <consortium name="Ensembl"/>
        </authorList>
    </citation>
    <scope>IDENTIFICATION</scope>
</reference>
<feature type="repeat" description="ANK" evidence="3">
    <location>
        <begin position="305"/>
        <end position="337"/>
    </location>
</feature>
<feature type="repeat" description="ANK" evidence="3">
    <location>
        <begin position="422"/>
        <end position="454"/>
    </location>
</feature>
<dbReference type="GeneTree" id="ENSGT00950000182908"/>
<evidence type="ECO:0000313" key="6">
    <source>
        <dbReference type="Proteomes" id="UP000694546"/>
    </source>
</evidence>
<evidence type="ECO:0000256" key="3">
    <source>
        <dbReference type="PROSITE-ProRule" id="PRU00023"/>
    </source>
</evidence>
<feature type="repeat" description="ANK" evidence="3">
    <location>
        <begin position="881"/>
        <end position="913"/>
    </location>
</feature>
<dbReference type="InterPro" id="IPR002110">
    <property type="entry name" value="Ankyrin_rpt"/>
</dbReference>
<dbReference type="SUPFAM" id="SSF48403">
    <property type="entry name" value="Ankyrin repeat"/>
    <property type="match status" value="3"/>
</dbReference>
<dbReference type="Proteomes" id="UP000694546">
    <property type="component" value="Chromosome 13"/>
</dbReference>
<dbReference type="PRINTS" id="PR01415">
    <property type="entry name" value="ANKYRIN"/>
</dbReference>
<feature type="repeat" description="ANK" evidence="3">
    <location>
        <begin position="73"/>
        <end position="105"/>
    </location>
</feature>
<protein>
    <recommendedName>
        <fullName evidence="7">Serine/threonine-protein phosphatase 6 regulatory ankyrin repeat subunit C</fullName>
    </recommendedName>
</protein>
<accession>A0A8C5BEB2</accession>